<keyword evidence="1" id="KW-0472">Membrane</keyword>
<dbReference type="OrthoDB" id="174768at2157"/>
<evidence type="ECO:0000256" key="1">
    <source>
        <dbReference type="SAM" id="Phobius"/>
    </source>
</evidence>
<reference evidence="2 3" key="1">
    <citation type="submission" date="2016-10" db="EMBL/GenBank/DDBJ databases">
        <authorList>
            <person name="de Groot N.N."/>
        </authorList>
    </citation>
    <scope>NUCLEOTIDE SEQUENCE [LARGE SCALE GENOMIC DNA]</scope>
    <source>
        <strain evidence="2 3">SP2</strain>
    </source>
</reference>
<dbReference type="AlphaFoldDB" id="A0A1I3K4K6"/>
<keyword evidence="1" id="KW-1133">Transmembrane helix</keyword>
<proteinExistence type="predicted"/>
<feature type="transmembrane region" description="Helical" evidence="1">
    <location>
        <begin position="221"/>
        <end position="238"/>
    </location>
</feature>
<organism evidence="2 3">
    <name type="scientific">Natronobacterium gregoryi</name>
    <dbReference type="NCBI Taxonomy" id="44930"/>
    <lineage>
        <taxon>Archaea</taxon>
        <taxon>Methanobacteriati</taxon>
        <taxon>Methanobacteriota</taxon>
        <taxon>Stenosarchaea group</taxon>
        <taxon>Halobacteria</taxon>
        <taxon>Halobacteriales</taxon>
        <taxon>Natrialbaceae</taxon>
        <taxon>Natronobacterium</taxon>
    </lineage>
</organism>
<dbReference type="Pfam" id="PF26448">
    <property type="entry name" value="DUF8127"/>
    <property type="match status" value="1"/>
</dbReference>
<dbReference type="GeneID" id="14208888"/>
<dbReference type="InterPro" id="IPR058440">
    <property type="entry name" value="DUF8127"/>
</dbReference>
<evidence type="ECO:0000313" key="2">
    <source>
        <dbReference type="EMBL" id="SFI67344.1"/>
    </source>
</evidence>
<accession>A0A1I3K4K6</accession>
<dbReference type="RefSeq" id="WP_005578361.1">
    <property type="nucleotide sequence ID" value="NZ_FORO01000003.1"/>
</dbReference>
<evidence type="ECO:0000313" key="3">
    <source>
        <dbReference type="Proteomes" id="UP000182829"/>
    </source>
</evidence>
<dbReference type="Proteomes" id="UP000182829">
    <property type="component" value="Unassembled WGS sequence"/>
</dbReference>
<keyword evidence="1" id="KW-0812">Transmembrane</keyword>
<gene>
    <name evidence="2" type="ORF">SAMN05443661_10389</name>
</gene>
<sequence>MPSPPDSLSPLQRDLLIAALAVVLVTAPLWVGVFGLSEPVVSYERAEVVTDNDTIEFQGGPVHGSVPISEDVACSGSILYETRTCAFEAQLTDDETVPTGIRTSGTATHGFPYEEYRYARVDDAVYETTYTVAEDPQDDMNQVHAALEPADPDDVLESVSIDAERSTLSEVVRETLENGETQTRGEVDVPETPIETDDGYYRVYQSGTTQPSQRDEAVRSLVWFGGPVVGLWLFYHLSGRITYVDRVKRD</sequence>
<name>A0A1I3K4K6_9EURY</name>
<protein>
    <submittedName>
        <fullName evidence="2">Uncharacterized protein</fullName>
    </submittedName>
</protein>
<feature type="transmembrane region" description="Helical" evidence="1">
    <location>
        <begin position="15"/>
        <end position="36"/>
    </location>
</feature>
<dbReference type="OMA" id="ILYETRT"/>
<dbReference type="EMBL" id="FORO01000003">
    <property type="protein sequence ID" value="SFI67344.1"/>
    <property type="molecule type" value="Genomic_DNA"/>
</dbReference>